<dbReference type="SUPFAM" id="SSF51230">
    <property type="entry name" value="Single hybrid motif"/>
    <property type="match status" value="2"/>
</dbReference>
<evidence type="ECO:0000256" key="2">
    <source>
        <dbReference type="ARBA" id="ARBA00007317"/>
    </source>
</evidence>
<comment type="caution">
    <text evidence="8">The sequence shown here is derived from an EMBL/GenBank/DDBJ whole genome shotgun (WGS) entry which is preliminary data.</text>
</comment>
<proteinExistence type="inferred from homology"/>
<feature type="region of interest" description="Disordered" evidence="5">
    <location>
        <begin position="92"/>
        <end position="115"/>
    </location>
</feature>
<dbReference type="Pfam" id="PF02817">
    <property type="entry name" value="E3_binding"/>
    <property type="match status" value="1"/>
</dbReference>
<feature type="domain" description="Lipoyl-binding" evidence="6">
    <location>
        <begin position="2"/>
        <end position="77"/>
    </location>
</feature>
<dbReference type="Gene3D" id="3.30.559.10">
    <property type="entry name" value="Chloramphenicol acetyltransferase-like domain"/>
    <property type="match status" value="1"/>
</dbReference>
<dbReference type="InterPro" id="IPR001078">
    <property type="entry name" value="2-oxoacid_DH_actylTfrase"/>
</dbReference>
<dbReference type="PROSITE" id="PS00189">
    <property type="entry name" value="LIPOYL"/>
    <property type="match status" value="2"/>
</dbReference>
<keyword evidence="3 4" id="KW-0450">Lipoyl</keyword>
<evidence type="ECO:0000313" key="8">
    <source>
        <dbReference type="EMBL" id="MBC8755690.1"/>
    </source>
</evidence>
<evidence type="ECO:0000256" key="3">
    <source>
        <dbReference type="ARBA" id="ARBA00022823"/>
    </source>
</evidence>
<comment type="cofactor">
    <cofactor evidence="1 4">
        <name>(R)-lipoate</name>
        <dbReference type="ChEBI" id="CHEBI:83088"/>
    </cofactor>
</comment>
<dbReference type="Gene3D" id="4.10.320.10">
    <property type="entry name" value="E3-binding domain"/>
    <property type="match status" value="1"/>
</dbReference>
<organism evidence="8 9">
    <name type="scientific">Kordia aestuariivivens</name>
    <dbReference type="NCBI Taxonomy" id="2759037"/>
    <lineage>
        <taxon>Bacteria</taxon>
        <taxon>Pseudomonadati</taxon>
        <taxon>Bacteroidota</taxon>
        <taxon>Flavobacteriia</taxon>
        <taxon>Flavobacteriales</taxon>
        <taxon>Flavobacteriaceae</taxon>
        <taxon>Kordia</taxon>
    </lineage>
</organism>
<evidence type="ECO:0000259" key="7">
    <source>
        <dbReference type="PROSITE" id="PS51826"/>
    </source>
</evidence>
<dbReference type="SUPFAM" id="SSF47005">
    <property type="entry name" value="Peripheral subunit-binding domain of 2-oxo acid dehydrogenase complex"/>
    <property type="match status" value="1"/>
</dbReference>
<dbReference type="InterPro" id="IPR036625">
    <property type="entry name" value="E3-bd_dom_sf"/>
</dbReference>
<keyword evidence="4" id="KW-0012">Acyltransferase</keyword>
<dbReference type="Proteomes" id="UP000619238">
    <property type="component" value="Unassembled WGS sequence"/>
</dbReference>
<comment type="similarity">
    <text evidence="2 4">Belongs to the 2-oxoacid dehydrogenase family.</text>
</comment>
<dbReference type="SUPFAM" id="SSF52777">
    <property type="entry name" value="CoA-dependent acyltransferases"/>
    <property type="match status" value="1"/>
</dbReference>
<evidence type="ECO:0000256" key="5">
    <source>
        <dbReference type="SAM" id="MobiDB-lite"/>
    </source>
</evidence>
<dbReference type="Pfam" id="PF00364">
    <property type="entry name" value="Biotin_lipoyl"/>
    <property type="match status" value="2"/>
</dbReference>
<keyword evidence="4" id="KW-0808">Transferase</keyword>
<dbReference type="PANTHER" id="PTHR23151">
    <property type="entry name" value="DIHYDROLIPOAMIDE ACETYL/SUCCINYL-TRANSFERASE-RELATED"/>
    <property type="match status" value="1"/>
</dbReference>
<gene>
    <name evidence="8" type="ORF">H2O64_13520</name>
</gene>
<dbReference type="InterPro" id="IPR004167">
    <property type="entry name" value="PSBD"/>
</dbReference>
<sequence>MAEIINMPRLSDTMEEGVVASWLKKVGDKIEEGDILAEIETDKATMEFESFHEGTLLYIGVQEGETAPVDTLLAIIGDEGDDVDALLKGASQETPAAKKEETPAASAPKAEATESVEMPAGAIVVTMPRLSDTMEEGTVASWLKQIGDTVEEGDILAEIETDKATMEFESFQEGTLLYIGVKEGESAPVDSILAVIGEKGTDVDTVLKAFGSGNESGAEETPAATVTKEETPAATPTVSGSESSGGRIVASPLAKKIAADKGIDLSQVQGTGDHGRIIKRDVENYTPAAAAAPKAVAAPTAKETPVATPFVPAGEESSEEVKNSQMRKTIARRLGESKFTAPHYYLTVELDMDNAIASRKTINAIPDIKVSFNDMIVKACAMALRKHPQVNTSWNDATTTYKKHIHIGVAVAVDDGLLVPVLKFADQMSLTTIGSQVRDLAGKARSKKISPAEMDGSTFTISNLGMFGILEFTSIINQPNSSILSVGAIVQKPVVKDGAIVVGNTMKVTLACDHRTVDGATGAQFLQTVRQYIENPVTMLA</sequence>
<evidence type="ECO:0000259" key="6">
    <source>
        <dbReference type="PROSITE" id="PS50968"/>
    </source>
</evidence>
<reference evidence="8 9" key="1">
    <citation type="submission" date="2020-07" db="EMBL/GenBank/DDBJ databases">
        <title>Description of Kordia aestuariivivens sp. nov., isolated from a tidal flat.</title>
        <authorList>
            <person name="Park S."/>
            <person name="Yoon J.-H."/>
        </authorList>
    </citation>
    <scope>NUCLEOTIDE SEQUENCE [LARGE SCALE GENOMIC DNA]</scope>
    <source>
        <strain evidence="8 9">YSTF-M3</strain>
    </source>
</reference>
<dbReference type="Gene3D" id="2.40.50.100">
    <property type="match status" value="2"/>
</dbReference>
<feature type="domain" description="Lipoyl-binding" evidence="6">
    <location>
        <begin position="122"/>
        <end position="197"/>
    </location>
</feature>
<dbReference type="PROSITE" id="PS51826">
    <property type="entry name" value="PSBD"/>
    <property type="match status" value="1"/>
</dbReference>
<dbReference type="InterPro" id="IPR045257">
    <property type="entry name" value="E2/Pdx1"/>
</dbReference>
<feature type="compositionally biased region" description="Polar residues" evidence="5">
    <location>
        <begin position="234"/>
        <end position="244"/>
    </location>
</feature>
<dbReference type="InterPro" id="IPR023213">
    <property type="entry name" value="CAT-like_dom_sf"/>
</dbReference>
<evidence type="ECO:0000313" key="9">
    <source>
        <dbReference type="Proteomes" id="UP000619238"/>
    </source>
</evidence>
<dbReference type="RefSeq" id="WP_187562739.1">
    <property type="nucleotide sequence ID" value="NZ_JACGWS010000008.1"/>
</dbReference>
<name>A0ABR7QAW4_9FLAO</name>
<evidence type="ECO:0000256" key="1">
    <source>
        <dbReference type="ARBA" id="ARBA00001938"/>
    </source>
</evidence>
<dbReference type="InterPro" id="IPR003016">
    <property type="entry name" value="2-oxoA_DH_lipoyl-BS"/>
</dbReference>
<dbReference type="InterPro" id="IPR000089">
    <property type="entry name" value="Biotin_lipoyl"/>
</dbReference>
<keyword evidence="9" id="KW-1185">Reference proteome</keyword>
<dbReference type="PANTHER" id="PTHR23151:SF90">
    <property type="entry name" value="DIHYDROLIPOYLLYSINE-RESIDUE ACETYLTRANSFERASE COMPONENT OF PYRUVATE DEHYDROGENASE COMPLEX, MITOCHONDRIAL-RELATED"/>
    <property type="match status" value="1"/>
</dbReference>
<dbReference type="EMBL" id="JACGWS010000008">
    <property type="protein sequence ID" value="MBC8755690.1"/>
    <property type="molecule type" value="Genomic_DNA"/>
</dbReference>
<dbReference type="InterPro" id="IPR011053">
    <property type="entry name" value="Single_hybrid_motif"/>
</dbReference>
<dbReference type="PROSITE" id="PS50968">
    <property type="entry name" value="BIOTINYL_LIPOYL"/>
    <property type="match status" value="2"/>
</dbReference>
<feature type="region of interest" description="Disordered" evidence="5">
    <location>
        <begin position="211"/>
        <end position="246"/>
    </location>
</feature>
<dbReference type="Pfam" id="PF00198">
    <property type="entry name" value="2-oxoacid_dh"/>
    <property type="match status" value="1"/>
</dbReference>
<feature type="domain" description="Peripheral subunit-binding (PSBD)" evidence="7">
    <location>
        <begin position="249"/>
        <end position="286"/>
    </location>
</feature>
<protein>
    <recommendedName>
        <fullName evidence="4">Dihydrolipoamide acetyltransferase component of pyruvate dehydrogenase complex</fullName>
        <ecNumber evidence="4">2.3.1.-</ecNumber>
    </recommendedName>
</protein>
<accession>A0ABR7QAW4</accession>
<dbReference type="CDD" id="cd06849">
    <property type="entry name" value="lipoyl_domain"/>
    <property type="match status" value="2"/>
</dbReference>
<dbReference type="EC" id="2.3.1.-" evidence="4"/>
<evidence type="ECO:0000256" key="4">
    <source>
        <dbReference type="RuleBase" id="RU003423"/>
    </source>
</evidence>